<reference evidence="1 2" key="1">
    <citation type="journal article" date="2010" name="Virol. J.">
        <title>Genomes of the T4-related bacteriophages as windows on microbial genome evolution.</title>
        <authorList>
            <person name="Petrov V.M."/>
            <person name="Ratnayaka S."/>
            <person name="Nolan J.M."/>
            <person name="Miller E.S."/>
            <person name="Karam J.D."/>
        </authorList>
    </citation>
    <scope>NUCLEOTIDE SEQUENCE [LARGE SCALE GENOMIC DNA]</scope>
    <source>
        <strain evidence="1">Acj133</strain>
    </source>
</reference>
<protein>
    <submittedName>
        <fullName evidence="1">Uncharacterized protein</fullName>
    </submittedName>
</protein>
<dbReference type="Proteomes" id="UP000000330">
    <property type="component" value="Segment"/>
</dbReference>
<evidence type="ECO:0000313" key="2">
    <source>
        <dbReference type="Proteomes" id="UP000000330"/>
    </source>
</evidence>
<proteinExistence type="predicted"/>
<dbReference type="EMBL" id="HM114315">
    <property type="protein sequence ID" value="ADJ19388.1"/>
    <property type="molecule type" value="Genomic_DNA"/>
</dbReference>
<organism evidence="1 2">
    <name type="scientific">Acinetobacter phage 133</name>
    <dbReference type="NCBI Taxonomy" id="2919552"/>
    <lineage>
        <taxon>Viruses</taxon>
        <taxon>Duplodnaviria</taxon>
        <taxon>Heunggongvirae</taxon>
        <taxon>Uroviricota</taxon>
        <taxon>Caudoviricetes</taxon>
        <taxon>Pantevenvirales</taxon>
        <taxon>Straboviridae</taxon>
        <taxon>Tevenvirinae</taxon>
        <taxon>Centumtrigintavirus</taxon>
        <taxon>Centumtrigintavirus cv133</taxon>
        <taxon>Acinetobacter virus 133</taxon>
    </lineage>
</organism>
<evidence type="ECO:0000313" key="1">
    <source>
        <dbReference type="EMBL" id="ADJ19388.1"/>
    </source>
</evidence>
<accession>D9I607</accession>
<sequence>MKKIPHPKVIQVKSQIKKLNPLIATHIKKAEALQPYLLMVAKNKNQYIIDEKYLFAKTYSLRYKRMKAEYNFVCATRDALIEQCNMLAAKCKYLRKLQRQIENTRNNVNKGVCPQFVKSNKTLLKTLMQRMEQA</sequence>
<keyword evidence="2" id="KW-1185">Reference proteome</keyword>
<dbReference type="KEGG" id="vg:10323028"/>
<dbReference type="GeneID" id="10323028"/>
<name>D9I607_9CAUD</name>
<gene>
    <name evidence="1" type="ORF">Acj133p041</name>
</gene>
<dbReference type="RefSeq" id="YP_004300622.1">
    <property type="nucleotide sequence ID" value="NC_015250.1"/>
</dbReference>